<gene>
    <name evidence="7" type="ORF">HMPREF9237_01758</name>
</gene>
<feature type="transmembrane region" description="Helical" evidence="6">
    <location>
        <begin position="312"/>
        <end position="333"/>
    </location>
</feature>
<keyword evidence="3 6" id="KW-0812">Transmembrane</keyword>
<comment type="caution">
    <text evidence="7">The sequence shown here is derived from an EMBL/GenBank/DDBJ whole genome shotgun (WGS) entry which is preliminary data.</text>
</comment>
<sequence length="467" mass="49913">MAEAAPSYPCLYYFPASAVQRLVTLLAYDEAMHNTSARSVLFNRRVFPWALWDWGSAAFNAVVTTFVFTPYLSNEKFFGSQANALIGWGLALAGLLVALVAPAVGQWADRSGKKNSLLTLTTLVTIVCMALLFFVAPSPSYLWLGVVLLAIGNIVFEIGSVVYNAMVTDISTPATLGRISGFGWGMGYVGGIVLLLILFIGFISPDTGWFGVTSANGMNIRVCMIACALWTLIFSAPLMVLSRDEAPHGEQSRGVIAAYRAIFRSIARLWHADRSTFWFLISSAIYRDGLAGVFAFGGVLAARVFGFTPGEVMIFGIAANVIAGVATIAFGWLEDIIGARRVILISLTLMIACGCVLFFMHDAGKSLFWVFGSLLCIFVGPVQSSSRTYLARRAGRENSGELFGLYATTGRAVSFLTPALYSAAIMSFGALAGVSGDAAAHYGILGIIAVLAVGLAAFYGSLRAGRR</sequence>
<dbReference type="AlphaFoldDB" id="S2VEX1"/>
<feature type="transmembrane region" description="Helical" evidence="6">
    <location>
        <begin position="366"/>
        <end position="382"/>
    </location>
</feature>
<evidence type="ECO:0000256" key="2">
    <source>
        <dbReference type="ARBA" id="ARBA00022448"/>
    </source>
</evidence>
<evidence type="ECO:0000313" key="7">
    <source>
        <dbReference type="EMBL" id="EPD26008.1"/>
    </source>
</evidence>
<reference evidence="7 8" key="1">
    <citation type="submission" date="2013-05" db="EMBL/GenBank/DDBJ databases">
        <title>The Genome Sequence of Actinobaculum schaalii FB123-CNA2.</title>
        <authorList>
            <consortium name="The Broad Institute Genomics Platform"/>
            <person name="Earl A."/>
            <person name="Ward D."/>
            <person name="Feldgarden M."/>
            <person name="Gevers D."/>
            <person name="Saerens B."/>
            <person name="Vaneechoutte M."/>
            <person name="Walker B."/>
            <person name="Young S."/>
            <person name="Zeng Q."/>
            <person name="Gargeya S."/>
            <person name="Fitzgerald M."/>
            <person name="Haas B."/>
            <person name="Abouelleil A."/>
            <person name="Allen A.W."/>
            <person name="Alvarado L."/>
            <person name="Arachchi H.M."/>
            <person name="Berlin A.M."/>
            <person name="Chapman S.B."/>
            <person name="Gainer-Dewar J."/>
            <person name="Goldberg J."/>
            <person name="Griggs A."/>
            <person name="Gujja S."/>
            <person name="Hansen M."/>
            <person name="Howarth C."/>
            <person name="Imamovic A."/>
            <person name="Ireland A."/>
            <person name="Larimer J."/>
            <person name="McCowan C."/>
            <person name="Murphy C."/>
            <person name="Pearson M."/>
            <person name="Poon T.W."/>
            <person name="Priest M."/>
            <person name="Roberts A."/>
            <person name="Saif S."/>
            <person name="Shea T."/>
            <person name="Sisk P."/>
            <person name="Sykes S."/>
            <person name="Wortman J."/>
            <person name="Nusbaum C."/>
            <person name="Birren B."/>
        </authorList>
    </citation>
    <scope>NUCLEOTIDE SEQUENCE [LARGE SCALE GENOMIC DNA]</scope>
    <source>
        <strain evidence="7 8">FB123-CNA-2</strain>
    </source>
</reference>
<feature type="transmembrane region" description="Helical" evidence="6">
    <location>
        <begin position="142"/>
        <end position="167"/>
    </location>
</feature>
<comment type="subcellular location">
    <subcellularLocation>
        <location evidence="1">Endomembrane system</location>
        <topology evidence="1">Multi-pass membrane protein</topology>
    </subcellularLocation>
</comment>
<dbReference type="EMBL" id="AGWM01000014">
    <property type="protein sequence ID" value="EPD26008.1"/>
    <property type="molecule type" value="Genomic_DNA"/>
</dbReference>
<dbReference type="HOGENOM" id="CLU_017518_3_1_11"/>
<dbReference type="PANTHER" id="PTHR23519:SF1">
    <property type="entry name" value="AUTOPHAGY-RELATED PROTEIN 22"/>
    <property type="match status" value="1"/>
</dbReference>
<feature type="transmembrane region" description="Helical" evidence="6">
    <location>
        <begin position="440"/>
        <end position="462"/>
    </location>
</feature>
<dbReference type="Proteomes" id="UP000014393">
    <property type="component" value="Unassembled WGS sequence"/>
</dbReference>
<dbReference type="STRING" id="59505.FB03_05075"/>
<dbReference type="Gene3D" id="1.20.1250.20">
    <property type="entry name" value="MFS general substrate transporter like domains"/>
    <property type="match status" value="1"/>
</dbReference>
<evidence type="ECO:0000256" key="5">
    <source>
        <dbReference type="ARBA" id="ARBA00023136"/>
    </source>
</evidence>
<evidence type="ECO:0000256" key="6">
    <source>
        <dbReference type="SAM" id="Phobius"/>
    </source>
</evidence>
<feature type="transmembrane region" description="Helical" evidence="6">
    <location>
        <begin position="284"/>
        <end position="306"/>
    </location>
</feature>
<dbReference type="InterPro" id="IPR050495">
    <property type="entry name" value="ATG22/LtaA_families"/>
</dbReference>
<feature type="transmembrane region" description="Helical" evidence="6">
    <location>
        <begin position="403"/>
        <end position="428"/>
    </location>
</feature>
<dbReference type="InterPro" id="IPR024671">
    <property type="entry name" value="Atg22-like"/>
</dbReference>
<evidence type="ECO:0000256" key="4">
    <source>
        <dbReference type="ARBA" id="ARBA00022989"/>
    </source>
</evidence>
<evidence type="ECO:0008006" key="9">
    <source>
        <dbReference type="Google" id="ProtNLM"/>
    </source>
</evidence>
<feature type="transmembrane region" description="Helical" evidence="6">
    <location>
        <begin position="117"/>
        <end position="136"/>
    </location>
</feature>
<keyword evidence="8" id="KW-1185">Reference proteome</keyword>
<dbReference type="eggNOG" id="COG2270">
    <property type="taxonomic scope" value="Bacteria"/>
</dbReference>
<feature type="transmembrane region" description="Helical" evidence="6">
    <location>
        <begin position="218"/>
        <end position="241"/>
    </location>
</feature>
<evidence type="ECO:0000313" key="8">
    <source>
        <dbReference type="Proteomes" id="UP000014393"/>
    </source>
</evidence>
<evidence type="ECO:0000256" key="1">
    <source>
        <dbReference type="ARBA" id="ARBA00004127"/>
    </source>
</evidence>
<feature type="transmembrane region" description="Helical" evidence="6">
    <location>
        <begin position="49"/>
        <end position="73"/>
    </location>
</feature>
<organism evidence="7 8">
    <name type="scientific">Actinotignum schaalii FB123-CNA-2</name>
    <dbReference type="NCBI Taxonomy" id="883067"/>
    <lineage>
        <taxon>Bacteria</taxon>
        <taxon>Bacillati</taxon>
        <taxon>Actinomycetota</taxon>
        <taxon>Actinomycetes</taxon>
        <taxon>Actinomycetales</taxon>
        <taxon>Actinomycetaceae</taxon>
        <taxon>Actinotignum</taxon>
    </lineage>
</organism>
<feature type="transmembrane region" description="Helical" evidence="6">
    <location>
        <begin position="85"/>
        <end position="105"/>
    </location>
</feature>
<keyword evidence="5 6" id="KW-0472">Membrane</keyword>
<accession>S2VEX1</accession>
<keyword evidence="4 6" id="KW-1133">Transmembrane helix</keyword>
<proteinExistence type="predicted"/>
<dbReference type="PANTHER" id="PTHR23519">
    <property type="entry name" value="AUTOPHAGY-RELATED PROTEIN 22"/>
    <property type="match status" value="1"/>
</dbReference>
<dbReference type="GO" id="GO:0012505">
    <property type="term" value="C:endomembrane system"/>
    <property type="evidence" value="ECO:0007669"/>
    <property type="project" value="UniProtKB-SubCell"/>
</dbReference>
<feature type="transmembrane region" description="Helical" evidence="6">
    <location>
        <begin position="342"/>
        <end position="360"/>
    </location>
</feature>
<dbReference type="PATRIC" id="fig|883067.3.peg.1728"/>
<evidence type="ECO:0000256" key="3">
    <source>
        <dbReference type="ARBA" id="ARBA00022692"/>
    </source>
</evidence>
<keyword evidence="2" id="KW-0813">Transport</keyword>
<name>S2VEX1_9ACTO</name>
<feature type="transmembrane region" description="Helical" evidence="6">
    <location>
        <begin position="179"/>
        <end position="203"/>
    </location>
</feature>
<dbReference type="InterPro" id="IPR036259">
    <property type="entry name" value="MFS_trans_sf"/>
</dbReference>
<dbReference type="Pfam" id="PF11700">
    <property type="entry name" value="ATG22"/>
    <property type="match status" value="2"/>
</dbReference>
<dbReference type="SUPFAM" id="SSF103473">
    <property type="entry name" value="MFS general substrate transporter"/>
    <property type="match status" value="1"/>
</dbReference>
<protein>
    <recommendedName>
        <fullName evidence="9">Major facilitator superfamily (MFS) profile domain-containing protein</fullName>
    </recommendedName>
</protein>